<dbReference type="GO" id="GO:0005507">
    <property type="term" value="F:copper ion binding"/>
    <property type="evidence" value="ECO:0007669"/>
    <property type="project" value="InterPro"/>
</dbReference>
<dbReference type="PROSITE" id="PS50073">
    <property type="entry name" value="COPPER_FIST_2"/>
    <property type="match status" value="1"/>
</dbReference>
<dbReference type="Pfam" id="PF00649">
    <property type="entry name" value="Copper-fist"/>
    <property type="match status" value="1"/>
</dbReference>
<evidence type="ECO:0000256" key="7">
    <source>
        <dbReference type="ARBA" id="ARBA00023242"/>
    </source>
</evidence>
<dbReference type="PANTHER" id="PTHR28088">
    <property type="entry name" value="TRANSCRIPTIONAL ACTIVATOR HAA1-RELATED"/>
    <property type="match status" value="1"/>
</dbReference>
<feature type="region of interest" description="Disordered" evidence="8">
    <location>
        <begin position="200"/>
        <end position="289"/>
    </location>
</feature>
<protein>
    <recommendedName>
        <fullName evidence="9">Copper-fist domain-containing protein</fullName>
    </recommendedName>
</protein>
<keyword evidence="7" id="KW-0539">Nucleus</keyword>
<dbReference type="PANTHER" id="PTHR28088:SF9">
    <property type="entry name" value="TRANSCRIPTION FACTOR GRISEA, PUTATIVE (AFU_ORTHOLOGUE AFUA_1G13190)-RELATED"/>
    <property type="match status" value="1"/>
</dbReference>
<keyword evidence="3" id="KW-0862">Zinc</keyword>
<dbReference type="GeneID" id="63719531"/>
<dbReference type="Proteomes" id="UP000076580">
    <property type="component" value="Chromosome 03"/>
</dbReference>
<keyword evidence="2" id="KW-0479">Metal-binding</keyword>
<accession>A0A151GCT6</accession>
<dbReference type="PRINTS" id="PR00617">
    <property type="entry name" value="COPPERFIST"/>
</dbReference>
<gene>
    <name evidence="10" type="ORF">DCS_06888</name>
</gene>
<feature type="compositionally biased region" description="Polar residues" evidence="8">
    <location>
        <begin position="208"/>
        <end position="221"/>
    </location>
</feature>
<dbReference type="InterPro" id="IPR036395">
    <property type="entry name" value="Cu_fist_DNA-bd_dom_sf"/>
</dbReference>
<feature type="domain" description="Copper-fist" evidence="9">
    <location>
        <begin position="1"/>
        <end position="41"/>
    </location>
</feature>
<keyword evidence="11" id="KW-1185">Reference proteome</keyword>
<evidence type="ECO:0000256" key="5">
    <source>
        <dbReference type="ARBA" id="ARBA00023015"/>
    </source>
</evidence>
<evidence type="ECO:0000259" key="9">
    <source>
        <dbReference type="PROSITE" id="PS50073"/>
    </source>
</evidence>
<dbReference type="GO" id="GO:0006878">
    <property type="term" value="P:intracellular copper ion homeostasis"/>
    <property type="evidence" value="ECO:0007669"/>
    <property type="project" value="TreeGrafter"/>
</dbReference>
<evidence type="ECO:0000256" key="4">
    <source>
        <dbReference type="ARBA" id="ARBA00023008"/>
    </source>
</evidence>
<evidence type="ECO:0000256" key="2">
    <source>
        <dbReference type="ARBA" id="ARBA00022723"/>
    </source>
</evidence>
<dbReference type="GO" id="GO:0006879">
    <property type="term" value="P:intracellular iron ion homeostasis"/>
    <property type="evidence" value="ECO:0007669"/>
    <property type="project" value="TreeGrafter"/>
</dbReference>
<dbReference type="InterPro" id="IPR001083">
    <property type="entry name" value="Cu_fist_DNA-bd_dom"/>
</dbReference>
<dbReference type="GO" id="GO:0045944">
    <property type="term" value="P:positive regulation of transcription by RNA polymerase II"/>
    <property type="evidence" value="ECO:0007669"/>
    <property type="project" value="TreeGrafter"/>
</dbReference>
<keyword evidence="5" id="KW-0805">Transcription regulation</keyword>
<evidence type="ECO:0000313" key="11">
    <source>
        <dbReference type="Proteomes" id="UP000076580"/>
    </source>
</evidence>
<evidence type="ECO:0000256" key="3">
    <source>
        <dbReference type="ARBA" id="ARBA00022833"/>
    </source>
</evidence>
<dbReference type="STRING" id="98403.A0A151GCT6"/>
<dbReference type="AlphaFoldDB" id="A0A151GCT6"/>
<dbReference type="PROSITE" id="PS01119">
    <property type="entry name" value="COPPER_FIST_1"/>
    <property type="match status" value="1"/>
</dbReference>
<evidence type="ECO:0000313" key="10">
    <source>
        <dbReference type="EMBL" id="KYK54927.1"/>
    </source>
</evidence>
<proteinExistence type="predicted"/>
<sequence>MPLINGQKMACEPCIRGHRSTKCTHANERLMVPVRKPGRPLSACPHPSAQPCSCAAVTAAIPRKQKCNCGGSQPAPVHVKHEEDAAGAGGGSTTPPSFSKPSAVFRVQKSGLKAALGKKPSIDATGLERMDASQLNVLPMYGAAVPQPMAMPGAVPAPISDMPMYGSLRLTPTESRRSPDSALFPIFPFSVWNPPISGPLPETAAAADQSTNLSTRSSAPPTSAGCCGGRSNGTNGNGNLQASMSVPAASGHGGAGAKSCCSTTTTTTTTTTTESRGLAPKSESMPPLSPTGLQSPTGIMGPPTSAHLTMSSGGYPYYSQPTIFSYPPQFGSFLQPLQPEQWRDMMTRVNYEQPMAAPNPPAFEMPPAPGPGVPNDATWTSHQCTCGPSCQCIGCAAHPYNNATQNYVRSAWSTMMEDEQNMHPPTNGRANVGMNLHQESFASRTSSGRETPAAGLVEGGIASASPPQTPSDASTAAPEEQTLSASDYFFVSYPFRDSCAGDTSNCPCGDDCQCIGCIIHGSGRVP</sequence>
<dbReference type="SUPFAM" id="SSF57879">
    <property type="entry name" value="Zinc domain conserved in yeast copper-regulated transcription factors"/>
    <property type="match status" value="1"/>
</dbReference>
<keyword evidence="6" id="KW-0804">Transcription</keyword>
<dbReference type="RefSeq" id="XP_040654279.1">
    <property type="nucleotide sequence ID" value="XM_040804175.1"/>
</dbReference>
<evidence type="ECO:0000256" key="6">
    <source>
        <dbReference type="ARBA" id="ARBA00023163"/>
    </source>
</evidence>
<dbReference type="GO" id="GO:0000981">
    <property type="term" value="F:DNA-binding transcription factor activity, RNA polymerase II-specific"/>
    <property type="evidence" value="ECO:0007669"/>
    <property type="project" value="TreeGrafter"/>
</dbReference>
<comment type="caution">
    <text evidence="10">The sequence shown here is derived from an EMBL/GenBank/DDBJ whole genome shotgun (WGS) entry which is preliminary data.</text>
</comment>
<name>A0A151GCT6_DRECN</name>
<feature type="region of interest" description="Disordered" evidence="8">
    <location>
        <begin position="459"/>
        <end position="479"/>
    </location>
</feature>
<dbReference type="FunFam" id="3.90.430.10:FF:000001">
    <property type="entry name" value="Copper fist DNA-binding protein"/>
    <property type="match status" value="1"/>
</dbReference>
<dbReference type="SMART" id="SM00412">
    <property type="entry name" value="Cu_FIST"/>
    <property type="match status" value="1"/>
</dbReference>
<dbReference type="EMBL" id="LAYC01000003">
    <property type="protein sequence ID" value="KYK54927.1"/>
    <property type="molecule type" value="Genomic_DNA"/>
</dbReference>
<keyword evidence="4" id="KW-0186">Copper</keyword>
<evidence type="ECO:0000256" key="1">
    <source>
        <dbReference type="ARBA" id="ARBA00004123"/>
    </source>
</evidence>
<dbReference type="InParanoid" id="A0A151GCT6"/>
<dbReference type="Gene3D" id="3.90.430.10">
    <property type="entry name" value="Copper fist DNA-binding domain"/>
    <property type="match status" value="1"/>
</dbReference>
<dbReference type="SMART" id="SM01090">
    <property type="entry name" value="Copper-fist"/>
    <property type="match status" value="1"/>
</dbReference>
<reference evidence="10 11" key="1">
    <citation type="journal article" date="2016" name="Sci. Rep.">
        <title>Insights into Adaptations to a Near-Obligate Nematode Endoparasitic Lifestyle from the Finished Genome of Drechmeria coniospora.</title>
        <authorList>
            <person name="Zhang L."/>
            <person name="Zhou Z."/>
            <person name="Guo Q."/>
            <person name="Fokkens L."/>
            <person name="Miskei M."/>
            <person name="Pocsi I."/>
            <person name="Zhang W."/>
            <person name="Chen M."/>
            <person name="Wang L."/>
            <person name="Sun Y."/>
            <person name="Donzelli B.G."/>
            <person name="Gibson D.M."/>
            <person name="Nelson D.R."/>
            <person name="Luo J.G."/>
            <person name="Rep M."/>
            <person name="Liu H."/>
            <person name="Yang S."/>
            <person name="Wang J."/>
            <person name="Krasnoff S.B."/>
            <person name="Xu Y."/>
            <person name="Molnar I."/>
            <person name="Lin M."/>
        </authorList>
    </citation>
    <scope>NUCLEOTIDE SEQUENCE [LARGE SCALE GENOMIC DNA]</scope>
    <source>
        <strain evidence="10 11">ARSEF 6962</strain>
    </source>
</reference>
<dbReference type="InterPro" id="IPR051763">
    <property type="entry name" value="Copper_Homeo_Regul"/>
</dbReference>
<organism evidence="10 11">
    <name type="scientific">Drechmeria coniospora</name>
    <name type="common">Nematophagous fungus</name>
    <name type="synonym">Meria coniospora</name>
    <dbReference type="NCBI Taxonomy" id="98403"/>
    <lineage>
        <taxon>Eukaryota</taxon>
        <taxon>Fungi</taxon>
        <taxon>Dikarya</taxon>
        <taxon>Ascomycota</taxon>
        <taxon>Pezizomycotina</taxon>
        <taxon>Sordariomycetes</taxon>
        <taxon>Hypocreomycetidae</taxon>
        <taxon>Hypocreales</taxon>
        <taxon>Ophiocordycipitaceae</taxon>
        <taxon>Drechmeria</taxon>
    </lineage>
</organism>
<dbReference type="GO" id="GO:0005634">
    <property type="term" value="C:nucleus"/>
    <property type="evidence" value="ECO:0007669"/>
    <property type="project" value="UniProtKB-SubCell"/>
</dbReference>
<evidence type="ECO:0000256" key="8">
    <source>
        <dbReference type="SAM" id="MobiDB-lite"/>
    </source>
</evidence>
<comment type="subcellular location">
    <subcellularLocation>
        <location evidence="1">Nucleus</location>
    </subcellularLocation>
</comment>
<dbReference type="GO" id="GO:0000978">
    <property type="term" value="F:RNA polymerase II cis-regulatory region sequence-specific DNA binding"/>
    <property type="evidence" value="ECO:0007669"/>
    <property type="project" value="TreeGrafter"/>
</dbReference>
<feature type="compositionally biased region" description="Low complexity" evidence="8">
    <location>
        <begin position="263"/>
        <end position="273"/>
    </location>
</feature>